<feature type="domain" description="Helicase ATP-binding" evidence="2">
    <location>
        <begin position="116"/>
        <end position="246"/>
    </location>
</feature>
<dbReference type="InterPro" id="IPR014001">
    <property type="entry name" value="Helicase_ATP-bd"/>
</dbReference>
<name>A0A3A8NQ84_9BACT</name>
<dbReference type="PANTHER" id="PTHR47396">
    <property type="entry name" value="TYPE I RESTRICTION ENZYME ECOKI R PROTEIN"/>
    <property type="match status" value="1"/>
</dbReference>
<dbReference type="Gene3D" id="3.40.50.300">
    <property type="entry name" value="P-loop containing nucleotide triphosphate hydrolases"/>
    <property type="match status" value="3"/>
</dbReference>
<sequence length="381" mass="42581">MCAPWDGAGLSTKSARSGTAPAPSVHSPPSRSRPLPCPPTAPGCATPYRRPLPRASVLQRSSVILKKVRCWTRSRAAAPSSTSTPSSLRGRLQQLPALATQGLWPAQVQAIRNLETSFAEDRPRALIQMATGSGKTFTAVNAIYRLIQRLYFMLQGEPDLDPEAEEPSLFDTTLGSSTSQAPVAYNPSIPIETFDVIFTDECHRSIYNLWRQVLEYFDAFLVGLTATPSKQTLGFFNKNLVMEYGHEDAVADGVNVDFDVYRILTEISQRGSRVEAGMSVDKRDRLTRERRWEQLDDALVYAAPVLVREVVAEDQIRTALRSFKERIFTEIFPGRTEVPKSGSGMKAWRTRRTSRIRTSSRERSSKTCAPPWNNSRPSRWT</sequence>
<feature type="region of interest" description="Disordered" evidence="1">
    <location>
        <begin position="338"/>
        <end position="381"/>
    </location>
</feature>
<dbReference type="GO" id="GO:0016787">
    <property type="term" value="F:hydrolase activity"/>
    <property type="evidence" value="ECO:0007669"/>
    <property type="project" value="InterPro"/>
</dbReference>
<dbReference type="PANTHER" id="PTHR47396:SF1">
    <property type="entry name" value="ATP-DEPENDENT HELICASE IRC3-RELATED"/>
    <property type="match status" value="1"/>
</dbReference>
<evidence type="ECO:0000313" key="4">
    <source>
        <dbReference type="Proteomes" id="UP000273405"/>
    </source>
</evidence>
<evidence type="ECO:0000259" key="2">
    <source>
        <dbReference type="PROSITE" id="PS51192"/>
    </source>
</evidence>
<dbReference type="GO" id="GO:0003677">
    <property type="term" value="F:DNA binding"/>
    <property type="evidence" value="ECO:0007669"/>
    <property type="project" value="InterPro"/>
</dbReference>
<dbReference type="EMBL" id="RAWG01000034">
    <property type="protein sequence ID" value="RKH45550.1"/>
    <property type="molecule type" value="Genomic_DNA"/>
</dbReference>
<dbReference type="GO" id="GO:0005524">
    <property type="term" value="F:ATP binding"/>
    <property type="evidence" value="ECO:0007669"/>
    <property type="project" value="InterPro"/>
</dbReference>
<dbReference type="InterPro" id="IPR050742">
    <property type="entry name" value="Helicase_Restrict-Modif_Enz"/>
</dbReference>
<dbReference type="PROSITE" id="PS51192">
    <property type="entry name" value="HELICASE_ATP_BIND_1"/>
    <property type="match status" value="1"/>
</dbReference>
<accession>A0A3A8NQ84</accession>
<dbReference type="InterPro" id="IPR027417">
    <property type="entry name" value="P-loop_NTPase"/>
</dbReference>
<dbReference type="GO" id="GO:0005829">
    <property type="term" value="C:cytosol"/>
    <property type="evidence" value="ECO:0007669"/>
    <property type="project" value="TreeGrafter"/>
</dbReference>
<dbReference type="OrthoDB" id="9804086at2"/>
<proteinExistence type="predicted"/>
<comment type="caution">
    <text evidence="3">The sequence shown here is derived from an EMBL/GenBank/DDBJ whole genome shotgun (WGS) entry which is preliminary data.</text>
</comment>
<dbReference type="SUPFAM" id="SSF52540">
    <property type="entry name" value="P-loop containing nucleoside triphosphate hydrolases"/>
    <property type="match status" value="1"/>
</dbReference>
<keyword evidence="4" id="KW-1185">Reference proteome</keyword>
<feature type="compositionally biased region" description="Polar residues" evidence="1">
    <location>
        <begin position="372"/>
        <end position="381"/>
    </location>
</feature>
<dbReference type="InterPro" id="IPR006935">
    <property type="entry name" value="Helicase/UvrB_N"/>
</dbReference>
<protein>
    <recommendedName>
        <fullName evidence="2">Helicase ATP-binding domain-containing protein</fullName>
    </recommendedName>
</protein>
<reference evidence="4" key="1">
    <citation type="submission" date="2018-09" db="EMBL/GenBank/DDBJ databases">
        <authorList>
            <person name="Livingstone P.G."/>
            <person name="Whitworth D.E."/>
        </authorList>
    </citation>
    <scope>NUCLEOTIDE SEQUENCE [LARGE SCALE GENOMIC DNA]</scope>
    <source>
        <strain evidence="4">CA040B</strain>
    </source>
</reference>
<feature type="region of interest" description="Disordered" evidence="1">
    <location>
        <begin position="1"/>
        <end position="50"/>
    </location>
</feature>
<organism evidence="3 4">
    <name type="scientific">Corallococcus sicarius</name>
    <dbReference type="NCBI Taxonomy" id="2316726"/>
    <lineage>
        <taxon>Bacteria</taxon>
        <taxon>Pseudomonadati</taxon>
        <taxon>Myxococcota</taxon>
        <taxon>Myxococcia</taxon>
        <taxon>Myxococcales</taxon>
        <taxon>Cystobacterineae</taxon>
        <taxon>Myxococcaceae</taxon>
        <taxon>Corallococcus</taxon>
    </lineage>
</organism>
<gene>
    <name evidence="3" type="ORF">D7X12_07650</name>
</gene>
<feature type="compositionally biased region" description="Low complexity" evidence="1">
    <location>
        <begin position="21"/>
        <end position="34"/>
    </location>
</feature>
<dbReference type="Pfam" id="PF04851">
    <property type="entry name" value="ResIII"/>
    <property type="match status" value="2"/>
</dbReference>
<evidence type="ECO:0000256" key="1">
    <source>
        <dbReference type="SAM" id="MobiDB-lite"/>
    </source>
</evidence>
<dbReference type="Proteomes" id="UP000273405">
    <property type="component" value="Unassembled WGS sequence"/>
</dbReference>
<evidence type="ECO:0000313" key="3">
    <source>
        <dbReference type="EMBL" id="RKH45550.1"/>
    </source>
</evidence>
<dbReference type="AlphaFoldDB" id="A0A3A8NQ84"/>